<evidence type="ECO:0000313" key="2">
    <source>
        <dbReference type="EMBL" id="QEG43466.1"/>
    </source>
</evidence>
<dbReference type="SUPFAM" id="SSF49464">
    <property type="entry name" value="Carboxypeptidase regulatory domain-like"/>
    <property type="match status" value="1"/>
</dbReference>
<dbReference type="RefSeq" id="WP_068129727.1">
    <property type="nucleotide sequence ID" value="NZ_CP042914.1"/>
</dbReference>
<dbReference type="Proteomes" id="UP000325286">
    <property type="component" value="Chromosome"/>
</dbReference>
<dbReference type="EMBL" id="CP042914">
    <property type="protein sequence ID" value="QEG43466.1"/>
    <property type="molecule type" value="Genomic_DNA"/>
</dbReference>
<name>A0A5B9R208_9BACT</name>
<proteinExistence type="predicted"/>
<dbReference type="KEGG" id="rul:UC8_55160"/>
<dbReference type="AlphaFoldDB" id="A0A5B9R208"/>
<dbReference type="InterPro" id="IPR008969">
    <property type="entry name" value="CarboxyPept-like_regulatory"/>
</dbReference>
<evidence type="ECO:0000313" key="3">
    <source>
        <dbReference type="Proteomes" id="UP000325286"/>
    </source>
</evidence>
<organism evidence="2 3">
    <name type="scientific">Roseimaritima ulvae</name>
    <dbReference type="NCBI Taxonomy" id="980254"/>
    <lineage>
        <taxon>Bacteria</taxon>
        <taxon>Pseudomonadati</taxon>
        <taxon>Planctomycetota</taxon>
        <taxon>Planctomycetia</taxon>
        <taxon>Pirellulales</taxon>
        <taxon>Pirellulaceae</taxon>
        <taxon>Roseimaritima</taxon>
    </lineage>
</organism>
<keyword evidence="3" id="KW-1185">Reference proteome</keyword>
<evidence type="ECO:0000256" key="1">
    <source>
        <dbReference type="SAM" id="SignalP"/>
    </source>
</evidence>
<feature type="signal peptide" evidence="1">
    <location>
        <begin position="1"/>
        <end position="21"/>
    </location>
</feature>
<sequence length="146" mass="15358" precursor="true">MRNWNCLSALLGLAVAAAVVGCGPSRPAVVPVSGQVLIDGEPLKNASIMVAPSAGKAAFGRSDDEGRFTLTTYEPDDGCMTGTHPVEVSATEPESASVMLVHTPLKYMDVDTSDLSVTIEEATDDLRIELSWDGQKGPIRQQVAGE</sequence>
<protein>
    <recommendedName>
        <fullName evidence="4">Carboxypeptidase regulatory-like domain-containing protein</fullName>
    </recommendedName>
</protein>
<dbReference type="OrthoDB" id="287457at2"/>
<reference evidence="2 3" key="1">
    <citation type="submission" date="2019-08" db="EMBL/GenBank/DDBJ databases">
        <title>Deep-cultivation of Planctomycetes and their phenomic and genomic characterization uncovers novel biology.</title>
        <authorList>
            <person name="Wiegand S."/>
            <person name="Jogler M."/>
            <person name="Boedeker C."/>
            <person name="Pinto D."/>
            <person name="Vollmers J."/>
            <person name="Rivas-Marin E."/>
            <person name="Kohn T."/>
            <person name="Peeters S.H."/>
            <person name="Heuer A."/>
            <person name="Rast P."/>
            <person name="Oberbeckmann S."/>
            <person name="Bunk B."/>
            <person name="Jeske O."/>
            <person name="Meyerdierks A."/>
            <person name="Storesund J.E."/>
            <person name="Kallscheuer N."/>
            <person name="Luecker S."/>
            <person name="Lage O.M."/>
            <person name="Pohl T."/>
            <person name="Merkel B.J."/>
            <person name="Hornburger P."/>
            <person name="Mueller R.-W."/>
            <person name="Bruemmer F."/>
            <person name="Labrenz M."/>
            <person name="Spormann A.M."/>
            <person name="Op den Camp H."/>
            <person name="Overmann J."/>
            <person name="Amann R."/>
            <person name="Jetten M.S.M."/>
            <person name="Mascher T."/>
            <person name="Medema M.H."/>
            <person name="Devos D.P."/>
            <person name="Kaster A.-K."/>
            <person name="Ovreas L."/>
            <person name="Rohde M."/>
            <person name="Galperin M.Y."/>
            <person name="Jogler C."/>
        </authorList>
    </citation>
    <scope>NUCLEOTIDE SEQUENCE [LARGE SCALE GENOMIC DNA]</scope>
    <source>
        <strain evidence="2 3">UC8</strain>
    </source>
</reference>
<gene>
    <name evidence="2" type="ORF">UC8_55160</name>
</gene>
<feature type="chain" id="PRO_5022756821" description="Carboxypeptidase regulatory-like domain-containing protein" evidence="1">
    <location>
        <begin position="22"/>
        <end position="146"/>
    </location>
</feature>
<accession>A0A5B9R208</accession>
<dbReference type="PROSITE" id="PS51257">
    <property type="entry name" value="PROKAR_LIPOPROTEIN"/>
    <property type="match status" value="1"/>
</dbReference>
<evidence type="ECO:0008006" key="4">
    <source>
        <dbReference type="Google" id="ProtNLM"/>
    </source>
</evidence>
<keyword evidence="1" id="KW-0732">Signal</keyword>